<comment type="caution">
    <text evidence="2">The sequence shown here is derived from an EMBL/GenBank/DDBJ whole genome shotgun (WGS) entry which is preliminary data.</text>
</comment>
<proteinExistence type="predicted"/>
<dbReference type="Gene3D" id="1.10.287.110">
    <property type="entry name" value="DnaJ domain"/>
    <property type="match status" value="1"/>
</dbReference>
<dbReference type="Pfam" id="PF00226">
    <property type="entry name" value="DnaJ"/>
    <property type="match status" value="1"/>
</dbReference>
<sequence>MLITLDVYLPYEKKVNWESDWYGILDANTSDDDETIRKQYRKLALMLHHDKNKSVGGCDAFKILSKAWTLLSDKVKRFACNQGRNMSAFQQNVSPKK</sequence>
<dbReference type="InterPro" id="IPR001623">
    <property type="entry name" value="DnaJ_domain"/>
</dbReference>
<name>A0A6L2MKE4_TANCI</name>
<evidence type="ECO:0000259" key="1">
    <source>
        <dbReference type="PROSITE" id="PS50076"/>
    </source>
</evidence>
<feature type="domain" description="J" evidence="1">
    <location>
        <begin position="20"/>
        <end position="84"/>
    </location>
</feature>
<dbReference type="PRINTS" id="PR00625">
    <property type="entry name" value="JDOMAIN"/>
</dbReference>
<reference evidence="2" key="1">
    <citation type="journal article" date="2019" name="Sci. Rep.">
        <title>Draft genome of Tanacetum cinerariifolium, the natural source of mosquito coil.</title>
        <authorList>
            <person name="Yamashiro T."/>
            <person name="Shiraishi A."/>
            <person name="Satake H."/>
            <person name="Nakayama K."/>
        </authorList>
    </citation>
    <scope>NUCLEOTIDE SEQUENCE</scope>
</reference>
<evidence type="ECO:0000313" key="2">
    <source>
        <dbReference type="EMBL" id="GEU72745.1"/>
    </source>
</evidence>
<dbReference type="PANTHER" id="PTHR44137:SF37">
    <property type="entry name" value="DNAJ DOMAIN, CHAPERONE J-DOMAIN SUPERFAMILY"/>
    <property type="match status" value="1"/>
</dbReference>
<dbReference type="SMART" id="SM00271">
    <property type="entry name" value="DnaJ"/>
    <property type="match status" value="1"/>
</dbReference>
<protein>
    <submittedName>
        <fullName evidence="2">DnaJ domain-containing protein</fullName>
    </submittedName>
</protein>
<dbReference type="CDD" id="cd06257">
    <property type="entry name" value="DnaJ"/>
    <property type="match status" value="1"/>
</dbReference>
<dbReference type="EMBL" id="BKCJ010006552">
    <property type="protein sequence ID" value="GEU72745.1"/>
    <property type="molecule type" value="Genomic_DNA"/>
</dbReference>
<dbReference type="PANTHER" id="PTHR44137">
    <property type="entry name" value="BNAC03G44070D PROTEIN"/>
    <property type="match status" value="1"/>
</dbReference>
<accession>A0A6L2MKE4</accession>
<dbReference type="InterPro" id="IPR036869">
    <property type="entry name" value="J_dom_sf"/>
</dbReference>
<dbReference type="AlphaFoldDB" id="A0A6L2MKE4"/>
<organism evidence="2">
    <name type="scientific">Tanacetum cinerariifolium</name>
    <name type="common">Dalmatian daisy</name>
    <name type="synonym">Chrysanthemum cinerariifolium</name>
    <dbReference type="NCBI Taxonomy" id="118510"/>
    <lineage>
        <taxon>Eukaryota</taxon>
        <taxon>Viridiplantae</taxon>
        <taxon>Streptophyta</taxon>
        <taxon>Embryophyta</taxon>
        <taxon>Tracheophyta</taxon>
        <taxon>Spermatophyta</taxon>
        <taxon>Magnoliopsida</taxon>
        <taxon>eudicotyledons</taxon>
        <taxon>Gunneridae</taxon>
        <taxon>Pentapetalae</taxon>
        <taxon>asterids</taxon>
        <taxon>campanulids</taxon>
        <taxon>Asterales</taxon>
        <taxon>Asteraceae</taxon>
        <taxon>Asteroideae</taxon>
        <taxon>Anthemideae</taxon>
        <taxon>Anthemidinae</taxon>
        <taxon>Tanacetum</taxon>
    </lineage>
</organism>
<dbReference type="SUPFAM" id="SSF46565">
    <property type="entry name" value="Chaperone J-domain"/>
    <property type="match status" value="1"/>
</dbReference>
<dbReference type="PROSITE" id="PS50076">
    <property type="entry name" value="DNAJ_2"/>
    <property type="match status" value="1"/>
</dbReference>
<gene>
    <name evidence="2" type="ORF">Tci_044723</name>
</gene>